<accession>J2IHK1</accession>
<evidence type="ECO:0008006" key="4">
    <source>
        <dbReference type="Google" id="ProtNLM"/>
    </source>
</evidence>
<feature type="compositionally biased region" description="Low complexity" evidence="1">
    <location>
        <begin position="32"/>
        <end position="43"/>
    </location>
</feature>
<protein>
    <recommendedName>
        <fullName evidence="4">Lysine-specific metallo-endopeptidase domain-containing protein</fullName>
    </recommendedName>
</protein>
<dbReference type="Proteomes" id="UP000012043">
    <property type="component" value="Unassembled WGS sequence"/>
</dbReference>
<comment type="caution">
    <text evidence="2">The sequence shown here is derived from an EMBL/GenBank/DDBJ whole genome shotgun (WGS) entry which is preliminary data.</text>
</comment>
<sequence length="250" mass="26825">MAKGFAKGQIFNCVTGAGKCLLAGDGNAATGQAAADNPNAPQQVDNKQGSASTDGLPQFKGVRDWYREGGLQISKLSAEEAVVFKAQATEARGGIKDFLSKLNSNDTDFKNEVAQFYGLSGAGDRDFSILQDGLNTHGNEVMRLIDNAINNTSSVFRMAGSSHGAATGGRVFLGDPFWKGIQQAGTIIHEFSHVAGTGHNDSWTPELALKGLPGMRRDVLYQMPGTSDRLISLDRNIKNTYFFEFAVTRL</sequence>
<gene>
    <name evidence="2" type="ORF">AEST_02730</name>
</gene>
<evidence type="ECO:0000313" key="3">
    <source>
        <dbReference type="Proteomes" id="UP000012043"/>
    </source>
</evidence>
<name>J2IHK1_9ALTE</name>
<evidence type="ECO:0000256" key="1">
    <source>
        <dbReference type="SAM" id="MobiDB-lite"/>
    </source>
</evidence>
<keyword evidence="3" id="KW-1185">Reference proteome</keyword>
<feature type="region of interest" description="Disordered" evidence="1">
    <location>
        <begin position="30"/>
        <end position="58"/>
    </location>
</feature>
<feature type="compositionally biased region" description="Polar residues" evidence="1">
    <location>
        <begin position="44"/>
        <end position="55"/>
    </location>
</feature>
<dbReference type="PATRIC" id="fig|1197174.4.peg.269"/>
<proteinExistence type="predicted"/>
<reference evidence="2 3" key="1">
    <citation type="journal article" date="2012" name="J. Bacteriol.">
        <title>Genome Sequence of Pectin-Degrading Alishewanella aestuarii Strain B11T, Isolated from Tidal Flat Sediment.</title>
        <authorList>
            <person name="Jung J."/>
            <person name="Choi S."/>
            <person name="Chun J."/>
            <person name="Park W."/>
        </authorList>
    </citation>
    <scope>NUCLEOTIDE SEQUENCE [LARGE SCALE GENOMIC DNA]</scope>
    <source>
        <strain evidence="2 3">B11</strain>
    </source>
</reference>
<dbReference type="AlphaFoldDB" id="J2IHK1"/>
<dbReference type="EMBL" id="ALAB01000002">
    <property type="protein sequence ID" value="EJI86727.1"/>
    <property type="molecule type" value="Genomic_DNA"/>
</dbReference>
<evidence type="ECO:0000313" key="2">
    <source>
        <dbReference type="EMBL" id="EJI86727.1"/>
    </source>
</evidence>
<organism evidence="2 3">
    <name type="scientific">Alishewanella aestuarii B11</name>
    <dbReference type="NCBI Taxonomy" id="1197174"/>
    <lineage>
        <taxon>Bacteria</taxon>
        <taxon>Pseudomonadati</taxon>
        <taxon>Pseudomonadota</taxon>
        <taxon>Gammaproteobacteria</taxon>
        <taxon>Alteromonadales</taxon>
        <taxon>Alteromonadaceae</taxon>
        <taxon>Alishewanella</taxon>
    </lineage>
</organism>